<evidence type="ECO:0000313" key="1">
    <source>
        <dbReference type="EMBL" id="CAD77309.1"/>
    </source>
</evidence>
<accession>Q7UJE9</accession>
<evidence type="ECO:0000313" key="2">
    <source>
        <dbReference type="Proteomes" id="UP000001025"/>
    </source>
</evidence>
<name>Q7UJE9_RHOBA</name>
<proteinExistence type="predicted"/>
<organism evidence="1 2">
    <name type="scientific">Rhodopirellula baltica (strain DSM 10527 / NCIMB 13988 / SH1)</name>
    <dbReference type="NCBI Taxonomy" id="243090"/>
    <lineage>
        <taxon>Bacteria</taxon>
        <taxon>Pseudomonadati</taxon>
        <taxon>Planctomycetota</taxon>
        <taxon>Planctomycetia</taxon>
        <taxon>Pirellulales</taxon>
        <taxon>Pirellulaceae</taxon>
        <taxon>Rhodopirellula</taxon>
    </lineage>
</organism>
<dbReference type="AlphaFoldDB" id="Q7UJE9"/>
<dbReference type="EnsemblBacteria" id="CAD77309">
    <property type="protein sequence ID" value="CAD77309"/>
    <property type="gene ID" value="RB11939"/>
</dbReference>
<dbReference type="KEGG" id="rba:RB11939"/>
<gene>
    <name evidence="1" type="ordered locus">RB11939</name>
</gene>
<dbReference type="Proteomes" id="UP000001025">
    <property type="component" value="Chromosome"/>
</dbReference>
<dbReference type="PATRIC" id="fig|243090.15.peg.5764"/>
<dbReference type="HOGENOM" id="CLU_1685211_0_0_0"/>
<keyword evidence="2" id="KW-1185">Reference proteome</keyword>
<dbReference type="EMBL" id="BX294154">
    <property type="protein sequence ID" value="CAD77309.1"/>
    <property type="molecule type" value="Genomic_DNA"/>
</dbReference>
<dbReference type="InParanoid" id="Q7UJE9"/>
<dbReference type="STRING" id="243090.RB11939"/>
<sequence>MGPKQRRNPCTRKRVEHLIGAHLPRGANRKKRRRETGCVNPFIFMILRRANLPPHARSSERVICNANRNDRLDRHGANRRLQTKVSIETQAAKALDQRKTISANETTEQAKRIAAKGDSTNWLTLLHYQQAAPIAMQSFMLAIASDQTAHADRKAV</sequence>
<protein>
    <submittedName>
        <fullName evidence="1">Uncharacterized protein</fullName>
    </submittedName>
</protein>
<reference evidence="1 2" key="1">
    <citation type="journal article" date="2003" name="Proc. Natl. Acad. Sci. U.S.A.">
        <title>Complete genome sequence of the marine planctomycete Pirellula sp. strain 1.</title>
        <authorList>
            <person name="Gloeckner F.O."/>
            <person name="Kube M."/>
            <person name="Bauer M."/>
            <person name="Teeling H."/>
            <person name="Lombardot T."/>
            <person name="Ludwig W."/>
            <person name="Gade D."/>
            <person name="Beck A."/>
            <person name="Borzym K."/>
            <person name="Heitmann K."/>
            <person name="Rabus R."/>
            <person name="Schlesner H."/>
            <person name="Amann R."/>
            <person name="Reinhardt R."/>
        </authorList>
    </citation>
    <scope>NUCLEOTIDE SEQUENCE [LARGE SCALE GENOMIC DNA]</scope>
    <source>
        <strain evidence="2">DSM 10527 / NCIMB 13988 / SH1</strain>
    </source>
</reference>